<accession>A0A1C4ARF4</accession>
<protein>
    <submittedName>
        <fullName evidence="2">Uncharacterized conserved protein</fullName>
    </submittedName>
</protein>
<dbReference type="OrthoDB" id="9809788at2"/>
<dbReference type="EMBL" id="FMAY01000003">
    <property type="protein sequence ID" value="SCB97159.1"/>
    <property type="molecule type" value="Genomic_DNA"/>
</dbReference>
<proteinExistence type="predicted"/>
<evidence type="ECO:0000313" key="3">
    <source>
        <dbReference type="Proteomes" id="UP000198975"/>
    </source>
</evidence>
<dbReference type="Pfam" id="PF06904">
    <property type="entry name" value="Extensin-like_C"/>
    <property type="match status" value="1"/>
</dbReference>
<gene>
    <name evidence="2" type="ORF">GA0061071_103270</name>
</gene>
<reference evidence="3" key="1">
    <citation type="submission" date="2016-08" db="EMBL/GenBank/DDBJ databases">
        <authorList>
            <person name="Varghese N."/>
            <person name="Submissions Spin"/>
        </authorList>
    </citation>
    <scope>NUCLEOTIDE SEQUENCE [LARGE SCALE GENOMIC DNA]</scope>
    <source>
        <strain evidence="3">REICA_082</strain>
    </source>
</reference>
<dbReference type="InterPro" id="IPR009683">
    <property type="entry name" value="Extensin-like_C"/>
</dbReference>
<name>A0A1C4ARF4_9ENTR</name>
<dbReference type="Proteomes" id="UP000198975">
    <property type="component" value="Unassembled WGS sequence"/>
</dbReference>
<dbReference type="RefSeq" id="WP_088236782.1">
    <property type="nucleotide sequence ID" value="NZ_FMAY01000003.1"/>
</dbReference>
<organism evidence="2 3">
    <name type="scientific">Kosakonia oryzendophytica</name>
    <dbReference type="NCBI Taxonomy" id="1005665"/>
    <lineage>
        <taxon>Bacteria</taxon>
        <taxon>Pseudomonadati</taxon>
        <taxon>Pseudomonadota</taxon>
        <taxon>Gammaproteobacteria</taxon>
        <taxon>Enterobacterales</taxon>
        <taxon>Enterobacteriaceae</taxon>
        <taxon>Kosakonia</taxon>
    </lineage>
</organism>
<evidence type="ECO:0000313" key="2">
    <source>
        <dbReference type="EMBL" id="SCB97159.1"/>
    </source>
</evidence>
<keyword evidence="3" id="KW-1185">Reference proteome</keyword>
<sequence length="227" mass="25080">MRGKSLIALSSVLALIFIGYRYLPSYYNPFAPLQLNDPPGRMTQYKLRRLSPQACTALLTQARQQQMISARPVADSQGDCPLSNVVRVQDFGAVKLNNSFLASCPLALSSALFVQQQARPLTERFMGSALVRIDHLGSYACRNIYNRADARRSEHASADALDISAFHLATGQQVTVLNGWRQARTQPWLRAMLSASCGYYGNGLGPEYNAAHANHFHLGMRGFGLCR</sequence>
<feature type="domain" description="Extensin-like C-terminal" evidence="1">
    <location>
        <begin position="54"/>
        <end position="227"/>
    </location>
</feature>
<evidence type="ECO:0000259" key="1">
    <source>
        <dbReference type="Pfam" id="PF06904"/>
    </source>
</evidence>
<dbReference type="AlphaFoldDB" id="A0A1C4ARF4"/>